<feature type="domain" description="RING-type" evidence="5">
    <location>
        <begin position="172"/>
        <end position="211"/>
    </location>
</feature>
<accession>A0A146KM43</accession>
<evidence type="ECO:0000313" key="6">
    <source>
        <dbReference type="EMBL" id="JAP96401.1"/>
    </source>
</evidence>
<evidence type="ECO:0000256" key="2">
    <source>
        <dbReference type="ARBA" id="ARBA00022771"/>
    </source>
</evidence>
<keyword evidence="3" id="KW-0862">Zinc</keyword>
<dbReference type="Gene3D" id="3.30.40.10">
    <property type="entry name" value="Zinc/RING finger domain, C3HC4 (zinc finger)"/>
    <property type="match status" value="1"/>
</dbReference>
<dbReference type="PANTHER" id="PTHR22996">
    <property type="entry name" value="MAHOGUNIN"/>
    <property type="match status" value="1"/>
</dbReference>
<keyword evidence="2 4" id="KW-0863">Zinc-finger</keyword>
<dbReference type="PANTHER" id="PTHR22996:SF0">
    <property type="entry name" value="RE60872P-RELATED"/>
    <property type="match status" value="1"/>
</dbReference>
<dbReference type="SUPFAM" id="SSF57850">
    <property type="entry name" value="RING/U-box"/>
    <property type="match status" value="1"/>
</dbReference>
<evidence type="ECO:0000256" key="1">
    <source>
        <dbReference type="ARBA" id="ARBA00022723"/>
    </source>
</evidence>
<gene>
    <name evidence="6" type="ORF">TPC1_10279</name>
</gene>
<sequence>MLKKLSKFILNEKRVLKLLGIEQPIVNEHKQFILSCDPLISISNLEFSENPVQLRFKIIKCKSVEIQVLFDVLMHENQINAQVQTIPQHFEQTENADFEVVCKNSFLHIRNCYILVTGIGQIGDNEVQFQMFEADLNKTEILKEVVKVHGEFYELQKVYGATTPGDENKTSCCICFDENPKIVAMPCRHLILCKECAEKFRIRSQECPLCRAQIEVLIDLE</sequence>
<dbReference type="InterPro" id="IPR001841">
    <property type="entry name" value="Znf_RING"/>
</dbReference>
<dbReference type="Pfam" id="PF13920">
    <property type="entry name" value="zf-C3HC4_3"/>
    <property type="match status" value="1"/>
</dbReference>
<keyword evidence="1" id="KW-0479">Metal-binding</keyword>
<dbReference type="AlphaFoldDB" id="A0A146KM43"/>
<evidence type="ECO:0000256" key="3">
    <source>
        <dbReference type="ARBA" id="ARBA00022833"/>
    </source>
</evidence>
<dbReference type="GO" id="GO:0016567">
    <property type="term" value="P:protein ubiquitination"/>
    <property type="evidence" value="ECO:0007669"/>
    <property type="project" value="TreeGrafter"/>
</dbReference>
<dbReference type="SMART" id="SM00184">
    <property type="entry name" value="RING"/>
    <property type="match status" value="1"/>
</dbReference>
<evidence type="ECO:0000256" key="4">
    <source>
        <dbReference type="PROSITE-ProRule" id="PRU00175"/>
    </source>
</evidence>
<name>A0A146KM43_9EUKA</name>
<dbReference type="GO" id="GO:0008270">
    <property type="term" value="F:zinc ion binding"/>
    <property type="evidence" value="ECO:0007669"/>
    <property type="project" value="UniProtKB-KW"/>
</dbReference>
<reference evidence="6" key="1">
    <citation type="submission" date="2015-07" db="EMBL/GenBank/DDBJ databases">
        <title>Adaptation to a free-living lifestyle via gene acquisitions in the diplomonad Trepomonas sp. PC1.</title>
        <authorList>
            <person name="Xu F."/>
            <person name="Jerlstrom-Hultqvist J."/>
            <person name="Kolisko M."/>
            <person name="Simpson A.G.B."/>
            <person name="Roger A.J."/>
            <person name="Svard S.G."/>
            <person name="Andersson J.O."/>
        </authorList>
    </citation>
    <scope>NUCLEOTIDE SEQUENCE</scope>
    <source>
        <strain evidence="6">PC1</strain>
    </source>
</reference>
<protein>
    <submittedName>
        <fullName evidence="6">Zinc finger and RING finger domain-containing protein</fullName>
    </submittedName>
</protein>
<dbReference type="EMBL" id="GDID01000205">
    <property type="protein sequence ID" value="JAP96401.1"/>
    <property type="molecule type" value="Transcribed_RNA"/>
</dbReference>
<dbReference type="PROSITE" id="PS50089">
    <property type="entry name" value="ZF_RING_2"/>
    <property type="match status" value="1"/>
</dbReference>
<dbReference type="GO" id="GO:0061630">
    <property type="term" value="F:ubiquitin protein ligase activity"/>
    <property type="evidence" value="ECO:0007669"/>
    <property type="project" value="UniProtKB-EC"/>
</dbReference>
<dbReference type="FunFam" id="1.10.1170.10:FF:000002">
    <property type="entry name" value="Baculoviral IAP repeat containing 7"/>
    <property type="match status" value="1"/>
</dbReference>
<dbReference type="InterPro" id="IPR013083">
    <property type="entry name" value="Znf_RING/FYVE/PHD"/>
</dbReference>
<dbReference type="InterPro" id="IPR045194">
    <property type="entry name" value="MGRN1/RNF157-like"/>
</dbReference>
<proteinExistence type="predicted"/>
<organism evidence="6">
    <name type="scientific">Trepomonas sp. PC1</name>
    <dbReference type="NCBI Taxonomy" id="1076344"/>
    <lineage>
        <taxon>Eukaryota</taxon>
        <taxon>Metamonada</taxon>
        <taxon>Diplomonadida</taxon>
        <taxon>Hexamitidae</taxon>
        <taxon>Hexamitinae</taxon>
        <taxon>Trepomonas</taxon>
    </lineage>
</organism>
<evidence type="ECO:0000259" key="5">
    <source>
        <dbReference type="PROSITE" id="PS50089"/>
    </source>
</evidence>